<name>A0A0E9PH69_ANGAN</name>
<reference evidence="2" key="2">
    <citation type="journal article" date="2015" name="Fish Shellfish Immunol.">
        <title>Early steps in the European eel (Anguilla anguilla)-Vibrio vulnificus interaction in the gills: Role of the RtxA13 toxin.</title>
        <authorList>
            <person name="Callol A."/>
            <person name="Pajuelo D."/>
            <person name="Ebbesson L."/>
            <person name="Teles M."/>
            <person name="MacKenzie S."/>
            <person name="Amaro C."/>
        </authorList>
    </citation>
    <scope>NUCLEOTIDE SEQUENCE</scope>
</reference>
<dbReference type="AlphaFoldDB" id="A0A0E9PH69"/>
<dbReference type="EMBL" id="GBXM01104621">
    <property type="protein sequence ID" value="JAH03956.1"/>
    <property type="molecule type" value="Transcribed_RNA"/>
</dbReference>
<feature type="transmembrane region" description="Helical" evidence="1">
    <location>
        <begin position="12"/>
        <end position="31"/>
    </location>
</feature>
<keyword evidence="1" id="KW-1133">Transmembrane helix</keyword>
<proteinExistence type="predicted"/>
<keyword evidence="1" id="KW-0812">Transmembrane</keyword>
<accession>A0A0E9PH69</accession>
<protein>
    <submittedName>
        <fullName evidence="2">Uncharacterized protein</fullName>
    </submittedName>
</protein>
<organism evidence="2">
    <name type="scientific">Anguilla anguilla</name>
    <name type="common">European freshwater eel</name>
    <name type="synonym">Muraena anguilla</name>
    <dbReference type="NCBI Taxonomy" id="7936"/>
    <lineage>
        <taxon>Eukaryota</taxon>
        <taxon>Metazoa</taxon>
        <taxon>Chordata</taxon>
        <taxon>Craniata</taxon>
        <taxon>Vertebrata</taxon>
        <taxon>Euteleostomi</taxon>
        <taxon>Actinopterygii</taxon>
        <taxon>Neopterygii</taxon>
        <taxon>Teleostei</taxon>
        <taxon>Anguilliformes</taxon>
        <taxon>Anguillidae</taxon>
        <taxon>Anguilla</taxon>
    </lineage>
</organism>
<keyword evidence="1" id="KW-0472">Membrane</keyword>
<evidence type="ECO:0000256" key="1">
    <source>
        <dbReference type="SAM" id="Phobius"/>
    </source>
</evidence>
<sequence length="55" mass="6516">MRYLSLTNQQRNKQISSTFLIISSSSLFVCFEYNLDILFRFCTFAMKIILINTIK</sequence>
<evidence type="ECO:0000313" key="2">
    <source>
        <dbReference type="EMBL" id="JAH03956.1"/>
    </source>
</evidence>
<reference evidence="2" key="1">
    <citation type="submission" date="2014-11" db="EMBL/GenBank/DDBJ databases">
        <authorList>
            <person name="Amaro Gonzalez C."/>
        </authorList>
    </citation>
    <scope>NUCLEOTIDE SEQUENCE</scope>
</reference>